<dbReference type="PROSITE" id="PS51820">
    <property type="entry name" value="PA14"/>
    <property type="match status" value="1"/>
</dbReference>
<feature type="transmembrane region" description="Helical" evidence="11">
    <location>
        <begin position="4613"/>
        <end position="4640"/>
    </location>
</feature>
<reference evidence="15" key="2">
    <citation type="submission" date="2017-05" db="UniProtKB">
        <authorList>
            <consortium name="EnsemblMetazoa"/>
        </authorList>
    </citation>
    <scope>IDENTIFICATION</scope>
</reference>
<feature type="signal peptide" evidence="12">
    <location>
        <begin position="1"/>
        <end position="22"/>
    </location>
</feature>
<dbReference type="SUPFAM" id="SSF51126">
    <property type="entry name" value="Pectin lyase-like"/>
    <property type="match status" value="2"/>
</dbReference>
<dbReference type="Pfam" id="PF01833">
    <property type="entry name" value="TIG"/>
    <property type="match status" value="12"/>
</dbReference>
<evidence type="ECO:0000259" key="13">
    <source>
        <dbReference type="PROSITE" id="PS51484"/>
    </source>
</evidence>
<evidence type="ECO:0000256" key="8">
    <source>
        <dbReference type="ARBA" id="ARBA00023180"/>
    </source>
</evidence>
<sequence length="4731" mass="517868">MAAIHQWPMLFLLVMLFHLCCSHLARDQKQLLLDLHNDARRSQRIPDMKLMVWDSSLGATAESAASGCTKSPTPQRVLLKAVGGAFSWVGQNQYILSVADTVITNSSIRKTFGCWLSGNSTCSWYQKAQILNPQSYLFGCGARLFTNSDRCHSITSGIKFACFYSPGYISKTNIININRCPPDAKFTVNSLCSNTTNPPVIPIDPVDPPSPTQSIVYWATPCYGSLGGGTLLTIHGRGFAADQFNDKDPSLGNKVVFYDNFRKFPCNVIPYYSSTEKIVCRTNPYPVAANFKLQVFVDGKLVQRISACTFKYRWWATPTITDVSPPAGVSPMIVSLYGKIFAYKISESQDTDDDESSNQMIDRLSVAGELCDPWNETSPYGGSTDIYGFGSVSCQPVSTRIASMNATIVLSQFGNSIVPVEKYSIDNRLRRYLFQTHSDITGVEPNFGSPSGGTHITIYGRNFYPNSPLDVQASISGIPCKVINYTSNAIECITGKAPTDSMLYEGSRGLLREVWLKGYTRDLDIIEKRPVGCYMNLSNCSIEEIALLSQEDASKYGEHIWFNQRLIAFFVPPLDSKYSFSLIADDSARLYISPNASSEAKKPIAFVKRFSRNWNTFPSQISDPIYLKAGKSYYIEALHEQGGGNWKIGFGAKVHNLSWNSDIGVVDYEEQEIFINSTIVKETQLIRFAIKPAIQLLQFNTTGEWFAYLLSFNGSLTQELSSDDNATTIEQSLNDLETVKKIGKVSVRLNVTNDSMKVVIIIVSSFENLPLIKVLNYTNASTRLLQKAWFPPANFTLSFFNSSRMTGPLSINTNASNLSMELVNIFTTTCHTSDAMDVFINDTYDVRGITRYSFTGVLDSRKEPYCGRYSIKNPFIIWRKGYTRDERTNKALGNLILSRFGWKYVCFAYSGPVPYSRFKVVLLIDSKQVHYNIPLTSSAHIINCSFGGEWKCQCTDLYQRLNELVEQQSRNYYVTQICFDKTLIDFWVDNFFISSGKPKMMNQLKLAVRPNGVFVKSVDVTKVTQDWPSLYCRNESNPFSCYIYKSSFIVQFNVLDCGHNMTLLGGSPNHTIAVDRLLSGTPPVTGSFDVHFEGTTIRNIQADYNATQLKALLDKYLPKEGPFEVSSSGNCARPSWSISWTERGGDRPLMSVNGRNLIGNNVSVLVIPLVDGGVWIRPLRADMLRVPHTEPQVQVTINNILSSCLNENCSFTFTNDSISSLFSVHPTTGNQDSSPITISGTDFPRYSTDVTVTIGTQSCDIQSINSTTIVCIPEPGVAGVYDVNVLLGDIGYALTNNVTFQYLLRVDSVQPNEGSIGGSNLVTLSGLGFPEPEDNSSLLSETFYVLFGEYPCLPVSSNLTSLSCLTQAHKPGSVNITILINGVTTIVPNGYLYSTASTAQIHMVVPNSSPANGGAMLLILAMRLVAADDLIVSTGKTNFTPISVSSTQMSCYTNPTSPGLYDLDIISVSTFGRALNHSLVDQPDEIIKNSRTLLELLNDDLLANHTNIITISFTFVFDVLSIAPSYGSLFGGTDLTIKGSGFVGNVTVIDEEGDPFCRKMSYNDTEINCTTVSVRKHHIIENNGTDPILGPYFAWSPSVLTISVGDRVTWQWTGSILINPREFEVHQNEPGGFKSLSSINGNFTITFTESGIFNYSTDVSDVCLACFMTGSIIVRPLESIAKSFRVVLNDSGIEALYNLTGDESSQAMNESCNVEYSMKNDDAPVFIYSVCETPIIYSIDTENVTVYSNITINGTGLAGDGVRARFGSHKCDISYNDDDLIVCRLNSSSQPPPFVPLPLKLRVNNKGYAAINVDMKEPSALKIKPIITSIAPSSGSILGNTVIISGASFLNTSHLRVYLGNRRCRIRSILYNAMKVVVPSLNGTSDNVTNVTESFNITYGPRKEALCGIEGGCTYQYTKEKTPIILSVHPVNLSVTDVTVITITGKLLSNRSLVIIGRSHCLNVTLVDPDTITCLVHPMEANDYDISVFVREYGYAQFVNKTIITSTLIIRSVSPDRGSKRGGTLVTVSGFGFSTKSTHNHVSINSKECAVVTSNYTTIQCLTPDLNQEGTFDLVVSIIGSTSQGTKRSKRSVQASVAFQYSSSSTPNLISISPPSGQVGDIVVIDGQLLSSNASVSIGGIPCNITSGNDTAISCILGPNFVGDYDVEVSVPSLGSADGAISFHYDLKVDSISPDEGSFAGYNTLTLSGVGFDPTATFITICNESCFYSNDQPTLNSISCIVPSLSHLLLESVNTLNCSVLITSASSTAMMYYALKRDLTPIVISINRTRGGTAGGSLVYINGTGFTGSGSINVSIAETECSVREYTDTYIVCETGASGYTVKASVMVYIEGKGFAVSNSEFYYVDLWSSPYTWGGGPLPIEGDFVIVPSGQRLVLDIRTPVLKIVLIQGGELIFDDESNGIELHSENILITDGGKLEVGTEESYYKHTAQIVMYGHRLSTELPLFGAKTLAVRNGTLDLHGKPIRDTWTCITNTVRPGDNVLTVKHNVSDWEIGGKVIIASTSYSQRENEELVIEGISSDGHSITVSPPLNYTHISLVQVIHGKTIETCAEVGYLTRNVVVRGNRNEEWDVEFGSCDEEFKPGQFEVQTCFGGRFGSEAIGDEFGSQIMLHKGPRDSIIGRIEYVEVTHAGQAFRLGRYPIHFHLNGNVSGSYVRGCGIHNTFNRAVTIHAVDYLLVEKNVAYNIKGHAYFLEDGIEIGNIIQYNLAVFVKASSSLLNVDITPACFWSVNPNNTFRHNAAAGGTHFGFWYRLPPNPTGPSFTTSVEPVHGPMGPFYNNTAHSFGWYGIWIFPSYYPVRASTCRDVTPAVFEEFLAWRNVRGVEFSEVGAVQLKHSVMLDNTIAGVEYTHVESAWGKNGALIEDVLIIAHSQLRDIDHAGLVNGVEVCTGAGIKTPSSNYLTVSNVTFVNFNESGCYALRACSHCRNKQGGFETRFEKLIFDSSPNVAFWKWEHEQLFRDMDGTLTGIRGGALLPTSNALPLNHCQNHPNSSFGLVPGSVCDQTVNFVRFALINPRPSSLKYRDMNLTSPYGRITLGFVKKRLVFGPGHMAILPTKVTYKLAWAGGERFTNLSYASLYSALNYSDYLWIEHNFSQSVDIANINNEMRTVSPALPAPGVSVLGDWYTEENETLLTYYVNGSNPFCLSDVKVTFSSYHCFYENCIVPTPPPPINITMGRPNTTYAWSNSSIWPNGALPLNGSDVYIPCSLYVLVDVPLPFINRLSVCGGLEFMDDMDHVLETNLILIDGGQLVAGSEDSPFMHQLVIILHGTLSSPEYRLPNFGPVLGAKAFGVFGYLGLHGQERLILWTHLAKEARAGDRTLVLKTPVDWLPGDEIVIASTSFEATQAEELTITSISNDRLTVTIDPLLAYDHIGGSSTGNGECPHACSAEVGLLSRNIKIFGVHPNSSQHTSDVESYGCRVLVSGYFNSTLGQQFIGSAKISGVEFKGCGQEGFYDEYDPRYSLAFLGIGPVVNDGSYVKNCSFHKDYSTGIGVIDTHDMTISNNVLHRTVGPSLYVSGSGHEIINNLAVVAAFPGTYRVPNEPFNPEWTANYELSKASDIVLIGNAAAGGAKAGYHTNGEKCDTALIWRDNVAHSTLHGIHMGYEDGQSHCSAFYKFKVYSCYHYGFFSYSLSGLLISESLLINNYAAVFAVVMGPASLSHQVSNKSVTIRDTCIISTFDHVNCTEYSHKPIIAYHHTSHSGIQSATGAHVGVIIPSFVSDQGHFPKFAWKSISTYPAINGHTQLINVLFYNFSTRCGGRTEAAIITQQLSEDCQHPLSLKGTLFYSGSNASKLYIHKPQLGSVNPSDCVDMDCDGLKKILIRDTDGVFLGRQGLSSVISKSEYEWDGDSRRGLGDYRIPYAMLGLASGNKIDPDVLYPKKGIYRGNDGDCQWHSDWNGYLCAGIDHMMLVIESLDADTEVRRLSPVGVGSSGYIDLINGPQDQGWCGGYTCQERISTFYAIVSTGINYTIGLTSTNPQKTNFILLNASDSQSLLIAYIYNNPQRLDVYVRNNYMIPTNGYMLNGNLRYSGRGSSFIPSQTDPSGSNYYDSGEKKLYIVVKGDSPVTVITTMVMQLGLHTPPLTVDEFFEENLVRNLRLLFNIPQSRIRIVNVVSESGTRKKRQTGTGTLINIEIGNPPSNETVNVTSAGPTPNDNMTYNSLLSISESVGISVQTGQLSKSLGITIYSADVTEPIPIVVDPTGGSRATNGTGGPQPGDPGTANLTTFAEKQLEEEQMKENTSQSVTLLIPNRLAVVSLPTRGTEGVPLETIEVVMYDTSGSIIPTLGVASFPWILTAFIVSPNSVTFLINNSSSIGNGQAFFNDLIFSHQGSYEIGFNITYPSIVSYTATSSSSIFIGRRSLYLNVATQPPSIANTTFPLPHNVSVQVLDLSINTVAMNLGWRGRDWLMSASIVSQTKGTVEQVLPNARITNGVATFSGIHIHSAGSYVIRFMTSTDPQSPSEELPPSLDSRVITVHDYPLTRYIITYSNEYSLVTGREAEFIQELTARVQASSSSVFVYNGTVREGSIRAGLFVTSTDLRALHDFNSNIGSLSSLSFTFNNQALRLVSVVQDPDYPIPPLPTEATEPSSPVLILAIVMSLLGFIVIIGLIVGLIGACVCHHFSKRNISPTNRVRVKPAFINYEIYSNQSNTDEINYTGTELRLLSATSSKTSGPEYDQRPSISSTARENSPLSHDVVPSHPHSAGRRMY</sequence>
<dbReference type="Gene3D" id="3.40.33.10">
    <property type="entry name" value="CAP"/>
    <property type="match status" value="1"/>
</dbReference>
<dbReference type="InterPro" id="IPR008972">
    <property type="entry name" value="Cupredoxin"/>
</dbReference>
<dbReference type="Pfam" id="PF00188">
    <property type="entry name" value="CAP"/>
    <property type="match status" value="1"/>
</dbReference>
<dbReference type="GO" id="GO:0005886">
    <property type="term" value="C:plasma membrane"/>
    <property type="evidence" value="ECO:0007669"/>
    <property type="project" value="UniProtKB-SubCell"/>
</dbReference>
<dbReference type="EnsemblMetazoa" id="Aqu2.1.43932_001">
    <property type="protein sequence ID" value="Aqu2.1.43932_001"/>
    <property type="gene ID" value="Aqu2.1.43932"/>
</dbReference>
<feature type="domain" description="G8" evidence="13">
    <location>
        <begin position="3208"/>
        <end position="3332"/>
    </location>
</feature>
<dbReference type="SUPFAM" id="SSF49503">
    <property type="entry name" value="Cupredoxins"/>
    <property type="match status" value="1"/>
</dbReference>
<dbReference type="InterPro" id="IPR037524">
    <property type="entry name" value="PA14/GLEYA"/>
</dbReference>
<keyword evidence="11" id="KW-0812">Transmembrane</keyword>
<dbReference type="InParanoid" id="A0A1X7VUY6"/>
<keyword evidence="4" id="KW-1003">Cell membrane</keyword>
<protein>
    <recommendedName>
        <fullName evidence="17">Fibrocystin-L</fullName>
    </recommendedName>
</protein>
<evidence type="ECO:0000256" key="4">
    <source>
        <dbReference type="ARBA" id="ARBA00022475"/>
    </source>
</evidence>
<dbReference type="KEGG" id="aqu:100640731"/>
<feature type="domain" description="PA14" evidence="14">
    <location>
        <begin position="505"/>
        <end position="677"/>
    </location>
</feature>
<dbReference type="PROSITE" id="PS51484">
    <property type="entry name" value="G8"/>
    <property type="match status" value="2"/>
</dbReference>
<feature type="domain" description="G8" evidence="13">
    <location>
        <begin position="2372"/>
        <end position="2494"/>
    </location>
</feature>
<dbReference type="InterPro" id="IPR013783">
    <property type="entry name" value="Ig-like_fold"/>
</dbReference>
<keyword evidence="9" id="KW-0966">Cell projection</keyword>
<dbReference type="SUPFAM" id="SSF81296">
    <property type="entry name" value="E set domains"/>
    <property type="match status" value="13"/>
</dbReference>
<evidence type="ECO:0000313" key="15">
    <source>
        <dbReference type="EnsemblMetazoa" id="Aqu2.1.43932_001"/>
    </source>
</evidence>
<feature type="chain" id="PRO_5010890384" description="Fibrocystin-L" evidence="12">
    <location>
        <begin position="23"/>
        <end position="4731"/>
    </location>
</feature>
<evidence type="ECO:0000259" key="14">
    <source>
        <dbReference type="PROSITE" id="PS51820"/>
    </source>
</evidence>
<evidence type="ECO:0000256" key="12">
    <source>
        <dbReference type="SAM" id="SignalP"/>
    </source>
</evidence>
<dbReference type="Pfam" id="PF10162">
    <property type="entry name" value="G8"/>
    <property type="match status" value="2"/>
</dbReference>
<dbReference type="InterPro" id="IPR014756">
    <property type="entry name" value="Ig_E-set"/>
</dbReference>
<dbReference type="CDD" id="cd05380">
    <property type="entry name" value="CAP_euk"/>
    <property type="match status" value="1"/>
</dbReference>
<dbReference type="eggNOG" id="ENOG502QR85">
    <property type="taxonomic scope" value="Eukaryota"/>
</dbReference>
<evidence type="ECO:0000256" key="10">
    <source>
        <dbReference type="SAM" id="MobiDB-lite"/>
    </source>
</evidence>
<dbReference type="SMART" id="SM00710">
    <property type="entry name" value="PbH1"/>
    <property type="match status" value="14"/>
</dbReference>
<evidence type="ECO:0000256" key="6">
    <source>
        <dbReference type="ARBA" id="ARBA00022737"/>
    </source>
</evidence>
<evidence type="ECO:0008006" key="17">
    <source>
        <dbReference type="Google" id="ProtNLM"/>
    </source>
</evidence>
<dbReference type="PANTHER" id="PTHR46769">
    <property type="entry name" value="POLYCYSTIC KIDNEY AND HEPATIC DISEASE 1 (AUTOSOMAL RECESSIVE)-LIKE 1"/>
    <property type="match status" value="1"/>
</dbReference>
<keyword evidence="16" id="KW-1185">Reference proteome</keyword>
<dbReference type="InterPro" id="IPR014044">
    <property type="entry name" value="CAP_dom"/>
</dbReference>
<dbReference type="InterPro" id="IPR011050">
    <property type="entry name" value="Pectin_lyase_fold/virulence"/>
</dbReference>
<name>A0A1X7VUY6_AMPQE</name>
<dbReference type="InterPro" id="IPR052387">
    <property type="entry name" value="Fibrocystin"/>
</dbReference>
<evidence type="ECO:0000256" key="2">
    <source>
        <dbReference type="ARBA" id="ARBA00004236"/>
    </source>
</evidence>
<dbReference type="InterPro" id="IPR002909">
    <property type="entry name" value="IPT_dom"/>
</dbReference>
<keyword evidence="8" id="KW-0325">Glycoprotein</keyword>
<keyword evidence="6" id="KW-0677">Repeat</keyword>
<dbReference type="InterPro" id="IPR019316">
    <property type="entry name" value="G8_domain"/>
</dbReference>
<evidence type="ECO:0000256" key="11">
    <source>
        <dbReference type="SAM" id="Phobius"/>
    </source>
</evidence>
<dbReference type="OrthoDB" id="120976at2759"/>
<dbReference type="GO" id="GO:0042995">
    <property type="term" value="C:cell projection"/>
    <property type="evidence" value="ECO:0007669"/>
    <property type="project" value="UniProtKB-SubCell"/>
</dbReference>
<dbReference type="Proteomes" id="UP000007879">
    <property type="component" value="Unassembled WGS sequence"/>
</dbReference>
<feature type="compositionally biased region" description="Polar residues" evidence="10">
    <location>
        <begin position="4702"/>
        <end position="4714"/>
    </location>
</feature>
<dbReference type="EnsemblMetazoa" id="XM_020008702.1">
    <property type="protein sequence ID" value="XP_019864261.1"/>
    <property type="gene ID" value="LOC100640731"/>
</dbReference>
<keyword evidence="5 12" id="KW-0732">Signal</keyword>
<feature type="region of interest" description="Disordered" evidence="10">
    <location>
        <begin position="4689"/>
        <end position="4731"/>
    </location>
</feature>
<dbReference type="CDD" id="cd00102">
    <property type="entry name" value="IPT"/>
    <property type="match status" value="1"/>
</dbReference>
<dbReference type="CDD" id="cd00603">
    <property type="entry name" value="IPT_PCSR"/>
    <property type="match status" value="7"/>
</dbReference>
<feature type="region of interest" description="Disordered" evidence="10">
    <location>
        <begin position="4222"/>
        <end position="4241"/>
    </location>
</feature>
<dbReference type="InterPro" id="IPR006626">
    <property type="entry name" value="PbH1"/>
</dbReference>
<evidence type="ECO:0000313" key="16">
    <source>
        <dbReference type="Proteomes" id="UP000007879"/>
    </source>
</evidence>
<dbReference type="Gene3D" id="2.60.40.420">
    <property type="entry name" value="Cupredoxins - blue copper proteins"/>
    <property type="match status" value="1"/>
</dbReference>
<reference evidence="16" key="1">
    <citation type="journal article" date="2010" name="Nature">
        <title>The Amphimedon queenslandica genome and the evolution of animal complexity.</title>
        <authorList>
            <person name="Srivastava M."/>
            <person name="Simakov O."/>
            <person name="Chapman J."/>
            <person name="Fahey B."/>
            <person name="Gauthier M.E."/>
            <person name="Mitros T."/>
            <person name="Richards G.S."/>
            <person name="Conaco C."/>
            <person name="Dacre M."/>
            <person name="Hellsten U."/>
            <person name="Larroux C."/>
            <person name="Putnam N.H."/>
            <person name="Stanke M."/>
            <person name="Adamska M."/>
            <person name="Darling A."/>
            <person name="Degnan S.M."/>
            <person name="Oakley T.H."/>
            <person name="Plachetzki D.C."/>
            <person name="Zhai Y."/>
            <person name="Adamski M."/>
            <person name="Calcino A."/>
            <person name="Cummins S.F."/>
            <person name="Goodstein D.M."/>
            <person name="Harris C."/>
            <person name="Jackson D.J."/>
            <person name="Leys S.P."/>
            <person name="Shu S."/>
            <person name="Woodcroft B.J."/>
            <person name="Vervoort M."/>
            <person name="Kosik K.S."/>
            <person name="Manning G."/>
            <person name="Degnan B.M."/>
            <person name="Rokhsar D.S."/>
        </authorList>
    </citation>
    <scope>NUCLEOTIDE SEQUENCE [LARGE SCALE GENOMIC DNA]</scope>
</reference>
<dbReference type="SMART" id="SM00198">
    <property type="entry name" value="SCP"/>
    <property type="match status" value="1"/>
</dbReference>
<evidence type="ECO:0000256" key="7">
    <source>
        <dbReference type="ARBA" id="ARBA00022989"/>
    </source>
</evidence>
<dbReference type="SUPFAM" id="SSF56988">
    <property type="entry name" value="Anthrax protective antigen"/>
    <property type="match status" value="1"/>
</dbReference>
<dbReference type="InterPro" id="IPR035940">
    <property type="entry name" value="CAP_sf"/>
</dbReference>
<evidence type="ECO:0000256" key="3">
    <source>
        <dbReference type="ARBA" id="ARBA00004316"/>
    </source>
</evidence>
<dbReference type="Pfam" id="PF24606">
    <property type="entry name" value="CEMIP_beta-hel"/>
    <property type="match status" value="2"/>
</dbReference>
<gene>
    <name evidence="15" type="primary">100640731</name>
</gene>
<comment type="subcellular location">
    <subcellularLocation>
        <location evidence="2">Cell membrane</location>
    </subcellularLocation>
    <subcellularLocation>
        <location evidence="3">Cell projection</location>
    </subcellularLocation>
    <subcellularLocation>
        <location evidence="1">Membrane</location>
        <topology evidence="1">Single-pass membrane protein</topology>
    </subcellularLocation>
</comment>
<evidence type="ECO:0000256" key="5">
    <source>
        <dbReference type="ARBA" id="ARBA00022729"/>
    </source>
</evidence>
<dbReference type="InterPro" id="IPR055401">
    <property type="entry name" value="CEMIP_beta-hel_dom"/>
</dbReference>
<evidence type="ECO:0000256" key="9">
    <source>
        <dbReference type="ARBA" id="ARBA00023273"/>
    </source>
</evidence>
<evidence type="ECO:0000256" key="1">
    <source>
        <dbReference type="ARBA" id="ARBA00004167"/>
    </source>
</evidence>
<proteinExistence type="predicted"/>
<dbReference type="PANTHER" id="PTHR46769:SF2">
    <property type="entry name" value="FIBROCYSTIN-L ISOFORM 2 PRECURSOR-RELATED"/>
    <property type="match status" value="1"/>
</dbReference>
<organism evidence="15">
    <name type="scientific">Amphimedon queenslandica</name>
    <name type="common">Sponge</name>
    <dbReference type="NCBI Taxonomy" id="400682"/>
    <lineage>
        <taxon>Eukaryota</taxon>
        <taxon>Metazoa</taxon>
        <taxon>Porifera</taxon>
        <taxon>Demospongiae</taxon>
        <taxon>Heteroscleromorpha</taxon>
        <taxon>Haplosclerida</taxon>
        <taxon>Niphatidae</taxon>
        <taxon>Amphimedon</taxon>
    </lineage>
</organism>
<dbReference type="SMART" id="SM00429">
    <property type="entry name" value="IPT"/>
    <property type="match status" value="8"/>
</dbReference>
<dbReference type="SUPFAM" id="SSF55797">
    <property type="entry name" value="PR-1-like"/>
    <property type="match status" value="1"/>
</dbReference>
<accession>A0A1X7VUY6</accession>
<dbReference type="SMART" id="SM01225">
    <property type="entry name" value="G8"/>
    <property type="match status" value="2"/>
</dbReference>
<dbReference type="Gene3D" id="2.60.40.10">
    <property type="entry name" value="Immunoglobulins"/>
    <property type="match status" value="12"/>
</dbReference>
<keyword evidence="11" id="KW-0472">Membrane</keyword>
<keyword evidence="7 11" id="KW-1133">Transmembrane helix</keyword>